<dbReference type="Proteomes" id="UP001367508">
    <property type="component" value="Unassembled WGS sequence"/>
</dbReference>
<evidence type="ECO:0000313" key="2">
    <source>
        <dbReference type="Proteomes" id="UP001367508"/>
    </source>
</evidence>
<comment type="caution">
    <text evidence="1">The sequence shown here is derived from an EMBL/GenBank/DDBJ whole genome shotgun (WGS) entry which is preliminary data.</text>
</comment>
<organism evidence="1 2">
    <name type="scientific">Canavalia gladiata</name>
    <name type="common">Sword bean</name>
    <name type="synonym">Dolichos gladiatus</name>
    <dbReference type="NCBI Taxonomy" id="3824"/>
    <lineage>
        <taxon>Eukaryota</taxon>
        <taxon>Viridiplantae</taxon>
        <taxon>Streptophyta</taxon>
        <taxon>Embryophyta</taxon>
        <taxon>Tracheophyta</taxon>
        <taxon>Spermatophyta</taxon>
        <taxon>Magnoliopsida</taxon>
        <taxon>eudicotyledons</taxon>
        <taxon>Gunneridae</taxon>
        <taxon>Pentapetalae</taxon>
        <taxon>rosids</taxon>
        <taxon>fabids</taxon>
        <taxon>Fabales</taxon>
        <taxon>Fabaceae</taxon>
        <taxon>Papilionoideae</taxon>
        <taxon>50 kb inversion clade</taxon>
        <taxon>NPAAA clade</taxon>
        <taxon>indigoferoid/millettioid clade</taxon>
        <taxon>Phaseoleae</taxon>
        <taxon>Canavalia</taxon>
    </lineage>
</organism>
<protein>
    <submittedName>
        <fullName evidence="1">Uncharacterized protein</fullName>
    </submittedName>
</protein>
<proteinExistence type="predicted"/>
<keyword evidence="2" id="KW-1185">Reference proteome</keyword>
<dbReference type="AlphaFoldDB" id="A0AAN9QMH5"/>
<name>A0AAN9QMH5_CANGL</name>
<sequence length="90" mass="10267">MYQNIFVFGRKTEVLNENSWAWACLAIAESDWGASASRTREEPISDWKLLDSLTATQMPLVLFTPDSEEEAYFAITLDPIWTTGLKDFES</sequence>
<reference evidence="1 2" key="1">
    <citation type="submission" date="2024-01" db="EMBL/GenBank/DDBJ databases">
        <title>The genomes of 5 underutilized Papilionoideae crops provide insights into root nodulation and disease resistanc.</title>
        <authorList>
            <person name="Jiang F."/>
        </authorList>
    </citation>
    <scope>NUCLEOTIDE SEQUENCE [LARGE SCALE GENOMIC DNA]</scope>
    <source>
        <strain evidence="1">LVBAO_FW01</strain>
        <tissue evidence="1">Leaves</tissue>
    </source>
</reference>
<evidence type="ECO:0000313" key="1">
    <source>
        <dbReference type="EMBL" id="KAK7339816.1"/>
    </source>
</evidence>
<dbReference type="EMBL" id="JAYMYQ010000004">
    <property type="protein sequence ID" value="KAK7339816.1"/>
    <property type="molecule type" value="Genomic_DNA"/>
</dbReference>
<gene>
    <name evidence="1" type="ORF">VNO77_20502</name>
</gene>
<accession>A0AAN9QMH5</accession>